<dbReference type="SUPFAM" id="SSF53335">
    <property type="entry name" value="S-adenosyl-L-methionine-dependent methyltransferases"/>
    <property type="match status" value="1"/>
</dbReference>
<sequence>MIKNSNREIELKVSADGSHTLYVPELEEHYHSVNGAINESMHVFIEPNLQYCTLPQISVLEIGFGTGLNALLTAIHQGKKSVFYHSLEKYPIEISLAQQLNYCQNAEEQQLFEKMHQAEWQKETSINQQFTLLKEETDLLSTGFNRMYDLVYFDAFAPEKQPEMWSRDIFQKIYDAMNEGGILTTYCAKGVVRRTMQACGFTVERLPGPKGKREMLRAVK</sequence>
<reference evidence="2 3" key="1">
    <citation type="journal article" date="2015" name="Int. J. Syst. Evol. Microbiol.">
        <title>Carboxylicivirga linearis sp. nov., isolated from a sea cucumber culture pond.</title>
        <authorList>
            <person name="Wang F.Q."/>
            <person name="Zhou Y.X."/>
            <person name="Lin X.Z."/>
            <person name="Chen G.J."/>
            <person name="Du Z.J."/>
        </authorList>
    </citation>
    <scope>NUCLEOTIDE SEQUENCE [LARGE SCALE GENOMIC DNA]</scope>
    <source>
        <strain evidence="2 3">FB218</strain>
    </source>
</reference>
<dbReference type="RefSeq" id="WP_212215103.1">
    <property type="nucleotide sequence ID" value="NZ_JAGUCO010000003.1"/>
</dbReference>
<feature type="domain" description="MnmC-like methyltransferase" evidence="1">
    <location>
        <begin position="142"/>
        <end position="220"/>
    </location>
</feature>
<proteinExistence type="predicted"/>
<dbReference type="InterPro" id="IPR047785">
    <property type="entry name" value="tRNA_MNMC2"/>
</dbReference>
<organism evidence="2 3">
    <name type="scientific">Carboxylicivirga linearis</name>
    <dbReference type="NCBI Taxonomy" id="1628157"/>
    <lineage>
        <taxon>Bacteria</taxon>
        <taxon>Pseudomonadati</taxon>
        <taxon>Bacteroidota</taxon>
        <taxon>Bacteroidia</taxon>
        <taxon>Marinilabiliales</taxon>
        <taxon>Marinilabiliaceae</taxon>
        <taxon>Carboxylicivirga</taxon>
    </lineage>
</organism>
<comment type="caution">
    <text evidence="2">The sequence shown here is derived from an EMBL/GenBank/DDBJ whole genome shotgun (WGS) entry which is preliminary data.</text>
</comment>
<dbReference type="Proteomes" id="UP000708576">
    <property type="component" value="Unassembled WGS sequence"/>
</dbReference>
<evidence type="ECO:0000313" key="3">
    <source>
        <dbReference type="Proteomes" id="UP000708576"/>
    </source>
</evidence>
<gene>
    <name evidence="2" type="primary">mnmD</name>
    <name evidence="2" type="ORF">KEM10_06665</name>
</gene>
<dbReference type="NCBIfam" id="NF033855">
    <property type="entry name" value="tRNA_MNMC2"/>
    <property type="match status" value="1"/>
</dbReference>
<dbReference type="EMBL" id="JAGUCO010000003">
    <property type="protein sequence ID" value="MBS2097958.1"/>
    <property type="molecule type" value="Genomic_DNA"/>
</dbReference>
<evidence type="ECO:0000259" key="1">
    <source>
        <dbReference type="Pfam" id="PF05430"/>
    </source>
</evidence>
<dbReference type="InterPro" id="IPR029063">
    <property type="entry name" value="SAM-dependent_MTases_sf"/>
</dbReference>
<dbReference type="Gene3D" id="3.40.50.150">
    <property type="entry name" value="Vaccinia Virus protein VP39"/>
    <property type="match status" value="1"/>
</dbReference>
<name>A0ABS5JT12_9BACT</name>
<accession>A0ABS5JT12</accession>
<dbReference type="PANTHER" id="PTHR39963:SF1">
    <property type="entry name" value="MNMC-LIKE METHYLTRANSFERASE DOMAIN-CONTAINING PROTEIN"/>
    <property type="match status" value="1"/>
</dbReference>
<protein>
    <submittedName>
        <fullName evidence="2">tRNA (5-methylaminomethyl-2-thiouridine)(34)-methyltransferase MnmD</fullName>
    </submittedName>
</protein>
<dbReference type="PANTHER" id="PTHR39963">
    <property type="entry name" value="SLL0983 PROTEIN"/>
    <property type="match status" value="1"/>
</dbReference>
<evidence type="ECO:0000313" key="2">
    <source>
        <dbReference type="EMBL" id="MBS2097958.1"/>
    </source>
</evidence>
<dbReference type="InterPro" id="IPR008471">
    <property type="entry name" value="MnmC-like_methylTransf"/>
</dbReference>
<keyword evidence="3" id="KW-1185">Reference proteome</keyword>
<dbReference type="Pfam" id="PF05430">
    <property type="entry name" value="Methyltransf_30"/>
    <property type="match status" value="1"/>
</dbReference>